<dbReference type="InterPro" id="IPR006675">
    <property type="entry name" value="HDIG_dom"/>
</dbReference>
<name>A0ABV7BTA5_9PROT</name>
<dbReference type="Proteomes" id="UP001595420">
    <property type="component" value="Unassembled WGS sequence"/>
</dbReference>
<dbReference type="CDD" id="cd00077">
    <property type="entry name" value="HDc"/>
    <property type="match status" value="1"/>
</dbReference>
<reference evidence="3" key="1">
    <citation type="journal article" date="2019" name="Int. J. Syst. Evol. Microbiol.">
        <title>The Global Catalogue of Microorganisms (GCM) 10K type strain sequencing project: providing services to taxonomists for standard genome sequencing and annotation.</title>
        <authorList>
            <consortium name="The Broad Institute Genomics Platform"/>
            <consortium name="The Broad Institute Genome Sequencing Center for Infectious Disease"/>
            <person name="Wu L."/>
            <person name="Ma J."/>
        </authorList>
    </citation>
    <scope>NUCLEOTIDE SEQUENCE [LARGE SCALE GENOMIC DNA]</scope>
    <source>
        <strain evidence="3">CGMCC 1.16855</strain>
    </source>
</reference>
<dbReference type="GO" id="GO:0016787">
    <property type="term" value="F:hydrolase activity"/>
    <property type="evidence" value="ECO:0007669"/>
    <property type="project" value="UniProtKB-KW"/>
</dbReference>
<keyword evidence="2" id="KW-0378">Hydrolase</keyword>
<evidence type="ECO:0000313" key="2">
    <source>
        <dbReference type="EMBL" id="MFC2999399.1"/>
    </source>
</evidence>
<gene>
    <name evidence="2" type="ORF">ACFOD3_05810</name>
</gene>
<keyword evidence="3" id="KW-1185">Reference proteome</keyword>
<dbReference type="EC" id="3.1.4.-" evidence="2"/>
<accession>A0ABV7BTA5</accession>
<organism evidence="2 3">
    <name type="scientific">Falsiroseomonas tokyonensis</name>
    <dbReference type="NCBI Taxonomy" id="430521"/>
    <lineage>
        <taxon>Bacteria</taxon>
        <taxon>Pseudomonadati</taxon>
        <taxon>Pseudomonadota</taxon>
        <taxon>Alphaproteobacteria</taxon>
        <taxon>Acetobacterales</taxon>
        <taxon>Roseomonadaceae</taxon>
        <taxon>Falsiroseomonas</taxon>
    </lineage>
</organism>
<sequence>MPDTCIAVAPRPLWMPANDDLSLLDLCCRGDARQARAMRALLDQLGRHHMPSAKHSLRVAHTVMAMWKYGSEQLGDPVTAATAGVLHDIGKLFISAATLDSGRQLSLDERAQVREHPAAGQRVLAGLGFDEGVIAAAREHHECWAGQGYPTGRPSRLLHPLGRIVAVADAFVAMVEPGRAYRAPLGRAAALAEIARCSGTHFDPDATALLLVTFAGNPADRIELFAS</sequence>
<feature type="domain" description="HD-GYP" evidence="1">
    <location>
        <begin position="30"/>
        <end position="226"/>
    </location>
</feature>
<dbReference type="Pfam" id="PF13487">
    <property type="entry name" value="HD_5"/>
    <property type="match status" value="1"/>
</dbReference>
<comment type="caution">
    <text evidence="2">The sequence shown here is derived from an EMBL/GenBank/DDBJ whole genome shotgun (WGS) entry which is preliminary data.</text>
</comment>
<proteinExistence type="predicted"/>
<dbReference type="PROSITE" id="PS51832">
    <property type="entry name" value="HD_GYP"/>
    <property type="match status" value="1"/>
</dbReference>
<dbReference type="SMART" id="SM00471">
    <property type="entry name" value="HDc"/>
    <property type="match status" value="1"/>
</dbReference>
<evidence type="ECO:0000259" key="1">
    <source>
        <dbReference type="PROSITE" id="PS51832"/>
    </source>
</evidence>
<dbReference type="InterPro" id="IPR037522">
    <property type="entry name" value="HD_GYP_dom"/>
</dbReference>
<dbReference type="NCBIfam" id="TIGR00277">
    <property type="entry name" value="HDIG"/>
    <property type="match status" value="1"/>
</dbReference>
<evidence type="ECO:0000313" key="3">
    <source>
        <dbReference type="Proteomes" id="UP001595420"/>
    </source>
</evidence>
<dbReference type="PANTHER" id="PTHR43155:SF2">
    <property type="entry name" value="CYCLIC DI-GMP PHOSPHODIESTERASE PA4108"/>
    <property type="match status" value="1"/>
</dbReference>
<dbReference type="RefSeq" id="WP_216835294.1">
    <property type="nucleotide sequence ID" value="NZ_JAFNJS010000001.1"/>
</dbReference>
<protein>
    <submittedName>
        <fullName evidence="2">HD-GYP domain-containing protein</fullName>
        <ecNumber evidence="2">3.1.4.-</ecNumber>
    </submittedName>
</protein>
<dbReference type="PANTHER" id="PTHR43155">
    <property type="entry name" value="CYCLIC DI-GMP PHOSPHODIESTERASE PA4108-RELATED"/>
    <property type="match status" value="1"/>
</dbReference>
<dbReference type="InterPro" id="IPR003607">
    <property type="entry name" value="HD/PDEase_dom"/>
</dbReference>
<dbReference type="EMBL" id="JBHRSB010000001">
    <property type="protein sequence ID" value="MFC2999399.1"/>
    <property type="molecule type" value="Genomic_DNA"/>
</dbReference>